<dbReference type="Pfam" id="PF01027">
    <property type="entry name" value="Bax1-I"/>
    <property type="match status" value="1"/>
</dbReference>
<keyword evidence="3 5" id="KW-1133">Transmembrane helix</keyword>
<dbReference type="InterPro" id="IPR006214">
    <property type="entry name" value="Bax_inhibitor_1-related"/>
</dbReference>
<dbReference type="GO" id="GO:2001234">
    <property type="term" value="P:negative regulation of apoptotic signaling pathway"/>
    <property type="evidence" value="ECO:0007669"/>
    <property type="project" value="TreeGrafter"/>
</dbReference>
<feature type="transmembrane region" description="Helical" evidence="5">
    <location>
        <begin position="243"/>
        <end position="263"/>
    </location>
</feature>
<feature type="transmembrane region" description="Helical" evidence="5">
    <location>
        <begin position="183"/>
        <end position="204"/>
    </location>
</feature>
<feature type="transmembrane region" description="Helical" evidence="5">
    <location>
        <begin position="128"/>
        <end position="147"/>
    </location>
</feature>
<evidence type="ECO:0000313" key="9">
    <source>
        <dbReference type="RefSeq" id="XP_006824270.1"/>
    </source>
</evidence>
<dbReference type="KEGG" id="sko:100375399"/>
<feature type="region of interest" description="Disordered" evidence="6">
    <location>
        <begin position="1"/>
        <end position="22"/>
    </location>
</feature>
<keyword evidence="8" id="KW-1185">Reference proteome</keyword>
<evidence type="ECO:0000313" key="8">
    <source>
        <dbReference type="Proteomes" id="UP000694865"/>
    </source>
</evidence>
<evidence type="ECO:0000256" key="3">
    <source>
        <dbReference type="ARBA" id="ARBA00022989"/>
    </source>
</evidence>
<dbReference type="CDD" id="cd10428">
    <property type="entry name" value="LFG_like"/>
    <property type="match status" value="1"/>
</dbReference>
<dbReference type="PANTHER" id="PTHR23291">
    <property type="entry name" value="BAX INHIBITOR-RELATED"/>
    <property type="match status" value="1"/>
</dbReference>
<reference evidence="9" key="3">
    <citation type="submission" date="2025-05" db="UniProtKB">
        <authorList>
            <consortium name="RefSeq"/>
        </authorList>
    </citation>
    <scope>IDENTIFICATION</scope>
    <source>
        <tissue evidence="9">Testes</tissue>
    </source>
</reference>
<evidence type="ECO:0000256" key="1">
    <source>
        <dbReference type="ARBA" id="ARBA00004141"/>
    </source>
</evidence>
<evidence type="ECO:0000313" key="7">
    <source>
        <dbReference type="EMBL" id="AOR07009.1"/>
    </source>
</evidence>
<feature type="transmembrane region" description="Helical" evidence="5">
    <location>
        <begin position="216"/>
        <end position="237"/>
    </location>
</feature>
<reference evidence="7" key="1">
    <citation type="journal article" date="2008" name="Biol. Bull.">
        <title>cDNA sequences for transcription factors and signaling proteins of the hemichordate Saccoglossus kowalevskii: efficacy of the expressed sequence tag (EST) approach for evolutionary and developmental studies of a new organism.</title>
        <authorList>
            <person name="Freeman R.M. Jr."/>
            <person name="Wu M."/>
            <person name="Cordonnier-Pratt M.M."/>
            <person name="Pratt L.H."/>
            <person name="Gruber C.E."/>
            <person name="Smith M."/>
            <person name="Lander E.S."/>
            <person name="Stange-Thomann N."/>
            <person name="Lowe C.J."/>
            <person name="Gerhart J."/>
            <person name="Kirschner M."/>
        </authorList>
    </citation>
    <scope>NUCLEOTIDE SEQUENCE</scope>
</reference>
<dbReference type="GeneID" id="100375399"/>
<name>A0A1C9TA38_SACKO</name>
<protein>
    <submittedName>
        <fullName evidence="7">Lifeguard 1/2-like protein</fullName>
    </submittedName>
    <submittedName>
        <fullName evidence="9">Protein lifeguard 2-like</fullName>
    </submittedName>
</protein>
<evidence type="ECO:0000256" key="2">
    <source>
        <dbReference type="ARBA" id="ARBA00022692"/>
    </source>
</evidence>
<comment type="subcellular location">
    <subcellularLocation>
        <location evidence="1">Membrane</location>
        <topology evidence="1">Multi-pass membrane protein</topology>
    </subcellularLocation>
</comment>
<organism evidence="7">
    <name type="scientific">Saccoglossus kowalevskii</name>
    <name type="common">Acorn worm</name>
    <dbReference type="NCBI Taxonomy" id="10224"/>
    <lineage>
        <taxon>Eukaryota</taxon>
        <taxon>Metazoa</taxon>
        <taxon>Hemichordata</taxon>
        <taxon>Enteropneusta</taxon>
        <taxon>Harrimaniidae</taxon>
        <taxon>Saccoglossus</taxon>
    </lineage>
</organism>
<dbReference type="GO" id="GO:0005794">
    <property type="term" value="C:Golgi apparatus"/>
    <property type="evidence" value="ECO:0007669"/>
    <property type="project" value="TreeGrafter"/>
</dbReference>
<feature type="transmembrane region" description="Helical" evidence="5">
    <location>
        <begin position="96"/>
        <end position="116"/>
    </location>
</feature>
<accession>A0A1C9TA38</accession>
<dbReference type="AlphaFoldDB" id="A0A1C9TA38"/>
<feature type="region of interest" description="Disordered" evidence="6">
    <location>
        <begin position="50"/>
        <end position="76"/>
    </location>
</feature>
<evidence type="ECO:0000256" key="6">
    <source>
        <dbReference type="SAM" id="MobiDB-lite"/>
    </source>
</evidence>
<dbReference type="OrthoDB" id="7933078at2759"/>
<feature type="transmembrane region" description="Helical" evidence="5">
    <location>
        <begin position="159"/>
        <end position="177"/>
    </location>
</feature>
<dbReference type="RefSeq" id="XP_006824270.1">
    <property type="nucleotide sequence ID" value="XM_006824207.1"/>
</dbReference>
<feature type="transmembrane region" description="Helical" evidence="5">
    <location>
        <begin position="275"/>
        <end position="297"/>
    </location>
</feature>
<dbReference type="GO" id="GO:0005783">
    <property type="term" value="C:endoplasmic reticulum"/>
    <property type="evidence" value="ECO:0007669"/>
    <property type="project" value="TreeGrafter"/>
</dbReference>
<comment type="similarity">
    <text evidence="5">Belongs to the BI1 family.</text>
</comment>
<dbReference type="PANTHER" id="PTHR23291:SF127">
    <property type="entry name" value="PROTEIN LIFEGUARD 1-LIKE"/>
    <property type="match status" value="1"/>
</dbReference>
<evidence type="ECO:0000256" key="5">
    <source>
        <dbReference type="RuleBase" id="RU004379"/>
    </source>
</evidence>
<dbReference type="Proteomes" id="UP000694865">
    <property type="component" value="Unplaced"/>
</dbReference>
<gene>
    <name evidence="9" type="primary">LOC100375399</name>
</gene>
<reference evidence="7" key="2">
    <citation type="submission" date="2016-01" db="EMBL/GenBank/DDBJ databases">
        <authorList>
            <person name="Oliw E.H."/>
        </authorList>
    </citation>
    <scope>NUCLEOTIDE SEQUENCE</scope>
</reference>
<keyword evidence="2 5" id="KW-0812">Transmembrane</keyword>
<proteinExistence type="evidence at transcript level"/>
<dbReference type="EMBL" id="KU553311">
    <property type="protein sequence ID" value="AOR07009.1"/>
    <property type="molecule type" value="mRNA"/>
</dbReference>
<evidence type="ECO:0000256" key="4">
    <source>
        <dbReference type="ARBA" id="ARBA00023136"/>
    </source>
</evidence>
<keyword evidence="4 5" id="KW-0472">Membrane</keyword>
<sequence length="300" mass="33388">MTSKPEEYPPPPPYTYGTDGQPSAAYYYGAQPPVNNVNYGWNDPTNGGYNDPETLALKSEPVPPQESNGTTGHGDGFTTAERFADDTVRRTFIRKVYGVLTVQLIFTFAVVCVFTFVDDVRLWVHRHYGFFILSFVVFLVVYLVIACVESLRRKHPINIIMLILLTLSLSYMAGAIASYYSTLSVVVCIAITLGVCIGVVIFSAQTKFQFTACVGVVYVLTLTILIFAFIAIFTFWWISDVLIGLLVATLLVLWLAIDTQLICGGTRHDLTPEEYIFAVTSLYTDIIFIFLICLSLCGRP</sequence>
<dbReference type="GO" id="GO:0016020">
    <property type="term" value="C:membrane"/>
    <property type="evidence" value="ECO:0007669"/>
    <property type="project" value="UniProtKB-SubCell"/>
</dbReference>